<dbReference type="InterPro" id="IPR050270">
    <property type="entry name" value="DegV_domain_contain"/>
</dbReference>
<dbReference type="GO" id="GO:0008289">
    <property type="term" value="F:lipid binding"/>
    <property type="evidence" value="ECO:0007669"/>
    <property type="project" value="UniProtKB-KW"/>
</dbReference>
<dbReference type="InterPro" id="IPR003797">
    <property type="entry name" value="DegV"/>
</dbReference>
<evidence type="ECO:0000313" key="3">
    <source>
        <dbReference type="Proteomes" id="UP000007468"/>
    </source>
</evidence>
<proteinExistence type="predicted"/>
<dbReference type="PROSITE" id="PS51482">
    <property type="entry name" value="DEGV"/>
    <property type="match status" value="1"/>
</dbReference>
<dbReference type="Pfam" id="PF02645">
    <property type="entry name" value="DegV"/>
    <property type="match status" value="1"/>
</dbReference>
<organism evidence="2 3">
    <name type="scientific">Filifactor alocis (strain ATCC 35896 / CCUG 47790 / D40 B5)</name>
    <name type="common">Fusobacterium alocis</name>
    <dbReference type="NCBI Taxonomy" id="546269"/>
    <lineage>
        <taxon>Bacteria</taxon>
        <taxon>Bacillati</taxon>
        <taxon>Bacillota</taxon>
        <taxon>Clostridia</taxon>
        <taxon>Peptostreptococcales</taxon>
        <taxon>Filifactoraceae</taxon>
        <taxon>Filifactor</taxon>
    </lineage>
</organism>
<sequence>MIMIKIVVDSSCDTKKLKNTESILYERVPLTIRVGETEYVDDDSIDVTAMLDDIATKTKRSSTACPSPDAWLKSYQGADELYVFTITSNLSGSYSSAVLAKDMLLEQNPNVKIHVFDTLSAGPEISLLVEKTVELISANNSFEEIVSAINRYSSNTKLLFMLYNLDALISNGRLPKIAGFATSILGISMLGAASEEGTLKPLHKVRGTAKGLRLILSEMISDHFEGGKVIISHVYNESIALAVKETILKQFPGCPIQIMETGGLCGYYASKDGFLIGYETN</sequence>
<dbReference type="KEGG" id="faa:HMPREF0389_01624"/>
<dbReference type="NCBIfam" id="TIGR00762">
    <property type="entry name" value="DegV"/>
    <property type="match status" value="1"/>
</dbReference>
<dbReference type="EMBL" id="CP002390">
    <property type="protein sequence ID" value="EFE27705.1"/>
    <property type="molecule type" value="Genomic_DNA"/>
</dbReference>
<accession>D6GU34</accession>
<dbReference type="PANTHER" id="PTHR33434:SF2">
    <property type="entry name" value="FATTY ACID-BINDING PROTEIN TM_1468"/>
    <property type="match status" value="1"/>
</dbReference>
<dbReference type="STRING" id="546269.HMPREF0389_01624"/>
<name>D6GU34_FILAD</name>
<dbReference type="eggNOG" id="COG1307">
    <property type="taxonomic scope" value="Bacteria"/>
</dbReference>
<dbReference type="PANTHER" id="PTHR33434">
    <property type="entry name" value="DEGV DOMAIN-CONTAINING PROTEIN DR_1986-RELATED"/>
    <property type="match status" value="1"/>
</dbReference>
<keyword evidence="1" id="KW-0446">Lipid-binding</keyword>
<dbReference type="SUPFAM" id="SSF82549">
    <property type="entry name" value="DAK1/DegV-like"/>
    <property type="match status" value="1"/>
</dbReference>
<gene>
    <name evidence="2" type="ordered locus">HMPREF0389_01624</name>
</gene>
<dbReference type="Gene3D" id="3.30.1180.10">
    <property type="match status" value="1"/>
</dbReference>
<dbReference type="Gene3D" id="2.20.28.50">
    <property type="entry name" value="degv family protein"/>
    <property type="match status" value="1"/>
</dbReference>
<evidence type="ECO:0000256" key="1">
    <source>
        <dbReference type="ARBA" id="ARBA00023121"/>
    </source>
</evidence>
<dbReference type="Proteomes" id="UP000007468">
    <property type="component" value="Chromosome"/>
</dbReference>
<dbReference type="InterPro" id="IPR043168">
    <property type="entry name" value="DegV_C"/>
</dbReference>
<dbReference type="AlphaFoldDB" id="D6GU34"/>
<protein>
    <submittedName>
        <fullName evidence="2">EDD domain protein, DegV family</fullName>
    </submittedName>
</protein>
<reference evidence="3" key="1">
    <citation type="submission" date="2010-12" db="EMBL/GenBank/DDBJ databases">
        <title>The genome sequence of Filifactor alocis strain ATCC 35896.</title>
        <authorList>
            <consortium name="The Broad Institute Genome Sequencing Platform"/>
            <person name="Ward D."/>
            <person name="Earl A."/>
            <person name="Feldgarden M."/>
            <person name="Young S.K."/>
            <person name="Gargeya S."/>
            <person name="Zeng Q."/>
            <person name="Alvarado L."/>
            <person name="Berlin A."/>
            <person name="Bochicchio J."/>
            <person name="Chapman S.B."/>
            <person name="Chen Z."/>
            <person name="Freedman E."/>
            <person name="Gellesch M."/>
            <person name="Goldberg J."/>
            <person name="Griggs A."/>
            <person name="Gujja S."/>
            <person name="Heilman E."/>
            <person name="Heiman D."/>
            <person name="Howarth C."/>
            <person name="Mehta T."/>
            <person name="Neiman D."/>
            <person name="Pearson M."/>
            <person name="Roberts A."/>
            <person name="Saif S."/>
            <person name="Shea T."/>
            <person name="Shenoy N."/>
            <person name="Sisk P."/>
            <person name="Stolte C."/>
            <person name="Sykes S."/>
            <person name="White J."/>
            <person name="Yandava C."/>
            <person name="Izard J."/>
            <person name="Blanton J.M."/>
            <person name="Baranova O.V."/>
            <person name="Tanner A.C."/>
            <person name="Dewhirst F.E."/>
            <person name="Haas B."/>
            <person name="Nusbaum C."/>
            <person name="Birren B."/>
        </authorList>
    </citation>
    <scope>NUCLEOTIDE SEQUENCE [LARGE SCALE GENOMIC DNA]</scope>
    <source>
        <strain evidence="3">ATCC 35896 / D40 B5</strain>
    </source>
</reference>
<keyword evidence="3" id="KW-1185">Reference proteome</keyword>
<dbReference type="PATRIC" id="fig|546269.5.peg.705"/>
<dbReference type="Gene3D" id="3.40.50.10440">
    <property type="entry name" value="Dihydroxyacetone kinase, domain 1"/>
    <property type="match status" value="1"/>
</dbReference>
<evidence type="ECO:0000313" key="2">
    <source>
        <dbReference type="EMBL" id="EFE27705.1"/>
    </source>
</evidence>